<dbReference type="RefSeq" id="WP_020515756.1">
    <property type="nucleotide sequence ID" value="NZ_JBIAZU010000003.1"/>
</dbReference>
<dbReference type="SUPFAM" id="SSF53649">
    <property type="entry name" value="Alkaline phosphatase-like"/>
    <property type="match status" value="1"/>
</dbReference>
<name>A0ABW6WCK9_9ACTN</name>
<dbReference type="Pfam" id="PF01663">
    <property type="entry name" value="Phosphodiest"/>
    <property type="match status" value="1"/>
</dbReference>
<sequence length="535" mass="56130">MSSSPAVGLLAATPASAAPARPHQPHASHVLLISVDGMHQQDLDWYVGTHPHSTLARLAATGTTYRNAVTPFPSDSFPGILAQVTGGDPRTTGVYYDDTWNPSLLPAGTTHCAGVKPGAEVDYAEPADRDPSRLDAGQGLTGLPGSILSLTGSPEQLLDPAQLPVDPATCTPVYPHQYLKVNTVFEVARRHGLVTAWSDKHPAYDLLQGPSGTGIQDLFTPEINSVADTAGDDWTSVNRLTQQYDGYKVRAVLNEIDGYDHSRSVKLGTPAVFGMNFQTVSTAQKLPASDGQAGGYEADGRTPGPVLSSALDFVDSQLGRLTTELTRQHLADRTTIIVSAKHGQSPTAPAQLTRIDDGAIVDALNAAWNTAGHAGPLVAFAIDDDTVVMWLTDRSAAAATFARTFLLHHDGTGNDITGAPKPYVASGLTQVYAGAAAAALIGVRAGDERVPDLIGISQPGVVYTSKKSKIAEHGGDNPADRNVPIVVSGANAAAGHRVTRSVETTQIAPTILRLLGLNPDELDAVRIQHTPALPN</sequence>
<dbReference type="PANTHER" id="PTHR10151:SF120">
    <property type="entry name" value="BIS(5'-ADENOSYL)-TRIPHOSPHATASE"/>
    <property type="match status" value="1"/>
</dbReference>
<reference evidence="1 2" key="1">
    <citation type="submission" date="2024-10" db="EMBL/GenBank/DDBJ databases">
        <title>The Natural Products Discovery Center: Release of the First 8490 Sequenced Strains for Exploring Actinobacteria Biosynthetic Diversity.</title>
        <authorList>
            <person name="Kalkreuter E."/>
            <person name="Kautsar S.A."/>
            <person name="Yang D."/>
            <person name="Bader C.D."/>
            <person name="Teijaro C.N."/>
            <person name="Fluegel L."/>
            <person name="Davis C.M."/>
            <person name="Simpson J.R."/>
            <person name="Lauterbach L."/>
            <person name="Steele A.D."/>
            <person name="Gui C."/>
            <person name="Meng S."/>
            <person name="Li G."/>
            <person name="Viehrig K."/>
            <person name="Ye F."/>
            <person name="Su P."/>
            <person name="Kiefer A.F."/>
            <person name="Nichols A."/>
            <person name="Cepeda A.J."/>
            <person name="Yan W."/>
            <person name="Fan B."/>
            <person name="Jiang Y."/>
            <person name="Adhikari A."/>
            <person name="Zheng C.-J."/>
            <person name="Schuster L."/>
            <person name="Cowan T.M."/>
            <person name="Smanski M.J."/>
            <person name="Chevrette M.G."/>
            <person name="De Carvalho L.P.S."/>
            <person name="Shen B."/>
        </authorList>
    </citation>
    <scope>NUCLEOTIDE SEQUENCE [LARGE SCALE GENOMIC DNA]</scope>
    <source>
        <strain evidence="1 2">NPDC000087</strain>
    </source>
</reference>
<keyword evidence="2" id="KW-1185">Reference proteome</keyword>
<organism evidence="1 2">
    <name type="scientific">Paractinoplanes globisporus</name>
    <dbReference type="NCBI Taxonomy" id="113565"/>
    <lineage>
        <taxon>Bacteria</taxon>
        <taxon>Bacillati</taxon>
        <taxon>Actinomycetota</taxon>
        <taxon>Actinomycetes</taxon>
        <taxon>Micromonosporales</taxon>
        <taxon>Micromonosporaceae</taxon>
        <taxon>Paractinoplanes</taxon>
    </lineage>
</organism>
<comment type="caution">
    <text evidence="1">The sequence shown here is derived from an EMBL/GenBank/DDBJ whole genome shotgun (WGS) entry which is preliminary data.</text>
</comment>
<accession>A0ABW6WCK9</accession>
<protein>
    <submittedName>
        <fullName evidence="1">Alkaline phosphatase family protein</fullName>
    </submittedName>
</protein>
<dbReference type="Gene3D" id="3.40.720.10">
    <property type="entry name" value="Alkaline Phosphatase, subunit A"/>
    <property type="match status" value="1"/>
</dbReference>
<dbReference type="InterPro" id="IPR017850">
    <property type="entry name" value="Alkaline_phosphatase_core_sf"/>
</dbReference>
<dbReference type="InterPro" id="IPR002591">
    <property type="entry name" value="Phosphodiest/P_Trfase"/>
</dbReference>
<dbReference type="PANTHER" id="PTHR10151">
    <property type="entry name" value="ECTONUCLEOTIDE PYROPHOSPHATASE/PHOSPHODIESTERASE"/>
    <property type="match status" value="1"/>
</dbReference>
<evidence type="ECO:0000313" key="1">
    <source>
        <dbReference type="EMBL" id="MFF5291039.1"/>
    </source>
</evidence>
<dbReference type="EMBL" id="JBIAZU010000003">
    <property type="protein sequence ID" value="MFF5291039.1"/>
    <property type="molecule type" value="Genomic_DNA"/>
</dbReference>
<proteinExistence type="predicted"/>
<gene>
    <name evidence="1" type="ORF">ACFY35_16480</name>
</gene>
<dbReference type="Proteomes" id="UP001602245">
    <property type="component" value="Unassembled WGS sequence"/>
</dbReference>
<evidence type="ECO:0000313" key="2">
    <source>
        <dbReference type="Proteomes" id="UP001602245"/>
    </source>
</evidence>